<comment type="caution">
    <text evidence="3">The sequence shown here is derived from an EMBL/GenBank/DDBJ whole genome shotgun (WGS) entry which is preliminary data.</text>
</comment>
<keyword evidence="4" id="KW-1185">Reference proteome</keyword>
<dbReference type="EMBL" id="CAAALY010250943">
    <property type="protein sequence ID" value="VEL35899.1"/>
    <property type="molecule type" value="Genomic_DNA"/>
</dbReference>
<reference evidence="3" key="1">
    <citation type="submission" date="2018-11" db="EMBL/GenBank/DDBJ databases">
        <authorList>
            <consortium name="Pathogen Informatics"/>
        </authorList>
    </citation>
    <scope>NUCLEOTIDE SEQUENCE</scope>
</reference>
<feature type="transmembrane region" description="Helical" evidence="2">
    <location>
        <begin position="53"/>
        <end position="74"/>
    </location>
</feature>
<keyword evidence="2" id="KW-0812">Transmembrane</keyword>
<evidence type="ECO:0000256" key="1">
    <source>
        <dbReference type="SAM" id="MobiDB-lite"/>
    </source>
</evidence>
<protein>
    <submittedName>
        <fullName evidence="3">Uncharacterized protein</fullName>
    </submittedName>
</protein>
<evidence type="ECO:0000313" key="4">
    <source>
        <dbReference type="Proteomes" id="UP000784294"/>
    </source>
</evidence>
<proteinExistence type="predicted"/>
<accession>A0A3S5CTM1</accession>
<gene>
    <name evidence="3" type="ORF">PXEA_LOCUS29339</name>
</gene>
<organism evidence="3 4">
    <name type="scientific">Protopolystoma xenopodis</name>
    <dbReference type="NCBI Taxonomy" id="117903"/>
    <lineage>
        <taxon>Eukaryota</taxon>
        <taxon>Metazoa</taxon>
        <taxon>Spiralia</taxon>
        <taxon>Lophotrochozoa</taxon>
        <taxon>Platyhelminthes</taxon>
        <taxon>Monogenea</taxon>
        <taxon>Polyopisthocotylea</taxon>
        <taxon>Polystomatidea</taxon>
        <taxon>Polystomatidae</taxon>
        <taxon>Protopolystoma</taxon>
    </lineage>
</organism>
<dbReference type="Proteomes" id="UP000784294">
    <property type="component" value="Unassembled WGS sequence"/>
</dbReference>
<sequence>MFTAMTIGLSLVPCFTGLAVYSYPLLTLSTLSGYSRSRTYLAGSVNSASSQPAVILAYVASCLSACFCQPASRIRKLFHRPSRRRRHFEEDVGAEQGGTEYRHLEEEDDEVSTAATSAVSLLVQTTHAHASVQSV</sequence>
<evidence type="ECO:0000256" key="2">
    <source>
        <dbReference type="SAM" id="Phobius"/>
    </source>
</evidence>
<evidence type="ECO:0000313" key="3">
    <source>
        <dbReference type="EMBL" id="VEL35899.1"/>
    </source>
</evidence>
<keyword evidence="2" id="KW-1133">Transmembrane helix</keyword>
<name>A0A3S5CTM1_9PLAT</name>
<feature type="region of interest" description="Disordered" evidence="1">
    <location>
        <begin position="88"/>
        <end position="108"/>
    </location>
</feature>
<dbReference type="AlphaFoldDB" id="A0A3S5CTM1"/>
<keyword evidence="2" id="KW-0472">Membrane</keyword>